<protein>
    <submittedName>
        <fullName evidence="2">Thiosulfate/3-mercaptopyruvate sulfurtransferase</fullName>
        <ecNumber evidence="2">2.8.1.1</ecNumber>
        <ecNumber evidence="2">2.8.1.2</ecNumber>
    </submittedName>
</protein>
<name>A0ABT9WEM2_9BACL</name>
<comment type="caution">
    <text evidence="2">The sequence shown here is derived from an EMBL/GenBank/DDBJ whole genome shotgun (WGS) entry which is preliminary data.</text>
</comment>
<evidence type="ECO:0000313" key="3">
    <source>
        <dbReference type="Proteomes" id="UP001233836"/>
    </source>
</evidence>
<gene>
    <name evidence="2" type="ORF">J2T19_002707</name>
</gene>
<dbReference type="EC" id="2.8.1.2" evidence="2"/>
<dbReference type="RefSeq" id="WP_370874873.1">
    <property type="nucleotide sequence ID" value="NZ_JAUSTI010000006.1"/>
</dbReference>
<sequence>MYLIPLVGTLRHSGSGIINCLNVIALEEAGFSKVKLYSGSWSDWISYEGNAVGILEE</sequence>
<dbReference type="Gene3D" id="3.40.250.10">
    <property type="entry name" value="Rhodanese-like domain"/>
    <property type="match status" value="1"/>
</dbReference>
<dbReference type="InterPro" id="IPR001763">
    <property type="entry name" value="Rhodanese-like_dom"/>
</dbReference>
<dbReference type="EMBL" id="JAUSTI010000006">
    <property type="protein sequence ID" value="MDQ0171255.1"/>
    <property type="molecule type" value="Genomic_DNA"/>
</dbReference>
<dbReference type="PROSITE" id="PS50206">
    <property type="entry name" value="RHODANESE_3"/>
    <property type="match status" value="1"/>
</dbReference>
<evidence type="ECO:0000259" key="1">
    <source>
        <dbReference type="PROSITE" id="PS50206"/>
    </source>
</evidence>
<dbReference type="InterPro" id="IPR036873">
    <property type="entry name" value="Rhodanese-like_dom_sf"/>
</dbReference>
<feature type="domain" description="Rhodanese" evidence="1">
    <location>
        <begin position="25"/>
        <end position="53"/>
    </location>
</feature>
<dbReference type="Proteomes" id="UP001233836">
    <property type="component" value="Unassembled WGS sequence"/>
</dbReference>
<accession>A0ABT9WEM2</accession>
<keyword evidence="2" id="KW-0808">Transferase</keyword>
<dbReference type="SUPFAM" id="SSF52821">
    <property type="entry name" value="Rhodanese/Cell cycle control phosphatase"/>
    <property type="match status" value="1"/>
</dbReference>
<evidence type="ECO:0000313" key="2">
    <source>
        <dbReference type="EMBL" id="MDQ0171255.1"/>
    </source>
</evidence>
<reference evidence="2 3" key="1">
    <citation type="submission" date="2023-07" db="EMBL/GenBank/DDBJ databases">
        <title>Sorghum-associated microbial communities from plants grown in Nebraska, USA.</title>
        <authorList>
            <person name="Schachtman D."/>
        </authorList>
    </citation>
    <scope>NUCLEOTIDE SEQUENCE [LARGE SCALE GENOMIC DNA]</scope>
    <source>
        <strain evidence="2 3">DS1314</strain>
    </source>
</reference>
<organism evidence="2 3">
    <name type="scientific">Paenibacillus tundrae</name>
    <dbReference type="NCBI Taxonomy" id="528187"/>
    <lineage>
        <taxon>Bacteria</taxon>
        <taxon>Bacillati</taxon>
        <taxon>Bacillota</taxon>
        <taxon>Bacilli</taxon>
        <taxon>Bacillales</taxon>
        <taxon>Paenibacillaceae</taxon>
        <taxon>Paenibacillus</taxon>
    </lineage>
</organism>
<proteinExistence type="predicted"/>
<dbReference type="EC" id="2.8.1.1" evidence="2"/>
<dbReference type="GO" id="GO:0004792">
    <property type="term" value="F:thiosulfate-cyanide sulfurtransferase activity"/>
    <property type="evidence" value="ECO:0007669"/>
    <property type="project" value="UniProtKB-EC"/>
</dbReference>
<keyword evidence="3" id="KW-1185">Reference proteome</keyword>
<dbReference type="GO" id="GO:0016784">
    <property type="term" value="F:3-mercaptopyruvate sulfurtransferase activity"/>
    <property type="evidence" value="ECO:0007669"/>
    <property type="project" value="UniProtKB-EC"/>
</dbReference>